<proteinExistence type="predicted"/>
<sequence length="85" mass="9655">MLPSPDVRGKESGKWPWESQDSDRWLRVRDPRVGSRGNPWKSGSARELQARHDARSGSLDSLGADLGIRERSRTCRSLDKPEIVR</sequence>
<dbReference type="AlphaFoldDB" id="A0A218Y3K3"/>
<protein>
    <submittedName>
        <fullName evidence="2">Uncharacterized protein</fullName>
    </submittedName>
</protein>
<organism evidence="2 3">
    <name type="scientific">Punica granatum</name>
    <name type="common">Pomegranate</name>
    <dbReference type="NCBI Taxonomy" id="22663"/>
    <lineage>
        <taxon>Eukaryota</taxon>
        <taxon>Viridiplantae</taxon>
        <taxon>Streptophyta</taxon>
        <taxon>Embryophyta</taxon>
        <taxon>Tracheophyta</taxon>
        <taxon>Spermatophyta</taxon>
        <taxon>Magnoliopsida</taxon>
        <taxon>eudicotyledons</taxon>
        <taxon>Gunneridae</taxon>
        <taxon>Pentapetalae</taxon>
        <taxon>rosids</taxon>
        <taxon>malvids</taxon>
        <taxon>Myrtales</taxon>
        <taxon>Lythraceae</taxon>
        <taxon>Punica</taxon>
    </lineage>
</organism>
<evidence type="ECO:0000313" key="2">
    <source>
        <dbReference type="EMBL" id="OWM91132.1"/>
    </source>
</evidence>
<evidence type="ECO:0000313" key="3">
    <source>
        <dbReference type="Proteomes" id="UP000197138"/>
    </source>
</evidence>
<evidence type="ECO:0000256" key="1">
    <source>
        <dbReference type="SAM" id="MobiDB-lite"/>
    </source>
</evidence>
<feature type="compositionally biased region" description="Basic and acidic residues" evidence="1">
    <location>
        <begin position="21"/>
        <end position="33"/>
    </location>
</feature>
<gene>
    <name evidence="2" type="ORF">CDL15_Pgr010162</name>
</gene>
<feature type="compositionally biased region" description="Basic and acidic residues" evidence="1">
    <location>
        <begin position="67"/>
        <end position="85"/>
    </location>
</feature>
<reference evidence="3" key="1">
    <citation type="journal article" date="2017" name="Plant J.">
        <title>The pomegranate (Punica granatum L.) genome and the genomics of punicalagin biosynthesis.</title>
        <authorList>
            <person name="Qin G."/>
            <person name="Xu C."/>
            <person name="Ming R."/>
            <person name="Tang H."/>
            <person name="Guyot R."/>
            <person name="Kramer E.M."/>
            <person name="Hu Y."/>
            <person name="Yi X."/>
            <person name="Qi Y."/>
            <person name="Xu X."/>
            <person name="Gao Z."/>
            <person name="Pan H."/>
            <person name="Jian J."/>
            <person name="Tian Y."/>
            <person name="Yue Z."/>
            <person name="Xu Y."/>
        </authorList>
    </citation>
    <scope>NUCLEOTIDE SEQUENCE [LARGE SCALE GENOMIC DNA]</scope>
    <source>
        <strain evidence="3">cv. Dabenzi</strain>
    </source>
</reference>
<dbReference type="EMBL" id="MTKT01000329">
    <property type="protein sequence ID" value="OWM91132.1"/>
    <property type="molecule type" value="Genomic_DNA"/>
</dbReference>
<dbReference type="Proteomes" id="UP000197138">
    <property type="component" value="Unassembled WGS sequence"/>
</dbReference>
<comment type="caution">
    <text evidence="2">The sequence shown here is derived from an EMBL/GenBank/DDBJ whole genome shotgun (WGS) entry which is preliminary data.</text>
</comment>
<name>A0A218Y3K3_PUNGR</name>
<accession>A0A218Y3K3</accession>
<feature type="region of interest" description="Disordered" evidence="1">
    <location>
        <begin position="1"/>
        <end position="85"/>
    </location>
</feature>